<comment type="caution">
    <text evidence="2">The sequence shown here is derived from an EMBL/GenBank/DDBJ whole genome shotgun (WGS) entry which is preliminary data.</text>
</comment>
<sequence length="347" mass="39316">MDISDLDDLESSVQDLLSLAKIELEEKRLQQQRDEQIDQEIGKIKQRLEPLLSQVEQMLSQLVSEDFVDSMTRQKLEEKAADLKQKLADAPLLATQTIDRQMLLNEERLLDERLTEQTNRWRQALKADLLEMISEQEDFFSATDAAIAVRAYAHDLKAINSLEEVVDALIAQINDHSEEGPVARLRGSHEQTLAFIYNKALENRSRVERAPDVQPRVRHRTSEKRPNPYGILEGKVVIFGGHDRLETVIRNRLRDSSVNLIWCTAQAGPQIAVQSESHIVTADLILVITGYTSHKLTDKAVQAAQRAGKNVEMVNTTGVVRVLEAIEYGLKSQQLARRLKSHYSKPA</sequence>
<dbReference type="EMBL" id="JAHHHD010000012">
    <property type="protein sequence ID" value="MBW4659516.1"/>
    <property type="molecule type" value="Genomic_DNA"/>
</dbReference>
<dbReference type="InterPro" id="IPR016772">
    <property type="entry name" value="UCP020408"/>
</dbReference>
<evidence type="ECO:0000256" key="1">
    <source>
        <dbReference type="ARBA" id="ARBA00007189"/>
    </source>
</evidence>
<name>A0A951QB62_9CYAN</name>
<evidence type="ECO:0000313" key="2">
    <source>
        <dbReference type="EMBL" id="MBW4659516.1"/>
    </source>
</evidence>
<reference evidence="2" key="1">
    <citation type="submission" date="2021-05" db="EMBL/GenBank/DDBJ databases">
        <authorList>
            <person name="Pietrasiak N."/>
            <person name="Ward R."/>
            <person name="Stajich J.E."/>
            <person name="Kurbessoian T."/>
        </authorList>
    </citation>
    <scope>NUCLEOTIDE SEQUENCE</scope>
    <source>
        <strain evidence="2">UHER 2000/2452</strain>
    </source>
</reference>
<gene>
    <name evidence="2" type="ORF">KME15_12640</name>
</gene>
<protein>
    <submittedName>
        <fullName evidence="2">DUF2325 domain-containing protein</fullName>
    </submittedName>
</protein>
<dbReference type="AlphaFoldDB" id="A0A951QB62"/>
<reference evidence="2" key="2">
    <citation type="journal article" date="2022" name="Microbiol. Resour. Announc.">
        <title>Metagenome Sequencing to Explore Phylogenomics of Terrestrial Cyanobacteria.</title>
        <authorList>
            <person name="Ward R.D."/>
            <person name="Stajich J.E."/>
            <person name="Johansen J.R."/>
            <person name="Huntemann M."/>
            <person name="Clum A."/>
            <person name="Foster B."/>
            <person name="Foster B."/>
            <person name="Roux S."/>
            <person name="Palaniappan K."/>
            <person name="Varghese N."/>
            <person name="Mukherjee S."/>
            <person name="Reddy T.B.K."/>
            <person name="Daum C."/>
            <person name="Copeland A."/>
            <person name="Chen I.A."/>
            <person name="Ivanova N.N."/>
            <person name="Kyrpides N.C."/>
            <person name="Shapiro N."/>
            <person name="Eloe-Fadrosh E.A."/>
            <person name="Pietrasiak N."/>
        </authorList>
    </citation>
    <scope>NUCLEOTIDE SEQUENCE</scope>
    <source>
        <strain evidence="2">UHER 2000/2452</strain>
    </source>
</reference>
<dbReference type="Proteomes" id="UP000757435">
    <property type="component" value="Unassembled WGS sequence"/>
</dbReference>
<evidence type="ECO:0000313" key="3">
    <source>
        <dbReference type="Proteomes" id="UP000757435"/>
    </source>
</evidence>
<proteinExistence type="inferred from homology"/>
<organism evidence="2 3">
    <name type="scientific">Drouetiella hepatica Uher 2000/2452</name>
    <dbReference type="NCBI Taxonomy" id="904376"/>
    <lineage>
        <taxon>Bacteria</taxon>
        <taxon>Bacillati</taxon>
        <taxon>Cyanobacteriota</taxon>
        <taxon>Cyanophyceae</taxon>
        <taxon>Oculatellales</taxon>
        <taxon>Oculatellaceae</taxon>
        <taxon>Drouetiella</taxon>
    </lineage>
</organism>
<comment type="similarity">
    <text evidence="1">Belongs to the UPF0751 family.</text>
</comment>
<accession>A0A951QB62</accession>
<dbReference type="Pfam" id="PF10087">
    <property type="entry name" value="DUF2325"/>
    <property type="match status" value="1"/>
</dbReference>